<keyword evidence="1" id="KW-1133">Transmembrane helix</keyword>
<proteinExistence type="predicted"/>
<protein>
    <submittedName>
        <fullName evidence="2">Uncharacterized protein</fullName>
    </submittedName>
</protein>
<keyword evidence="1" id="KW-0812">Transmembrane</keyword>
<dbReference type="OrthoDB" id="10443951at2759"/>
<feature type="transmembrane region" description="Helical" evidence="1">
    <location>
        <begin position="48"/>
        <end position="69"/>
    </location>
</feature>
<dbReference type="InParanoid" id="A0A1C7NLJ3"/>
<reference evidence="2 3" key="1">
    <citation type="submission" date="2016-03" db="EMBL/GenBank/DDBJ databases">
        <title>Choanephora cucurbitarum.</title>
        <authorList>
            <person name="Min B."/>
            <person name="Park H."/>
            <person name="Park J.-H."/>
            <person name="Shin H.-D."/>
            <person name="Choi I.-G."/>
        </authorList>
    </citation>
    <scope>NUCLEOTIDE SEQUENCE [LARGE SCALE GENOMIC DNA]</scope>
    <source>
        <strain evidence="2 3">KUS-F28377</strain>
    </source>
</reference>
<organism evidence="2 3">
    <name type="scientific">Choanephora cucurbitarum</name>
    <dbReference type="NCBI Taxonomy" id="101091"/>
    <lineage>
        <taxon>Eukaryota</taxon>
        <taxon>Fungi</taxon>
        <taxon>Fungi incertae sedis</taxon>
        <taxon>Mucoromycota</taxon>
        <taxon>Mucoromycotina</taxon>
        <taxon>Mucoromycetes</taxon>
        <taxon>Mucorales</taxon>
        <taxon>Mucorineae</taxon>
        <taxon>Choanephoraceae</taxon>
        <taxon>Choanephoroideae</taxon>
        <taxon>Choanephora</taxon>
    </lineage>
</organism>
<evidence type="ECO:0000313" key="3">
    <source>
        <dbReference type="Proteomes" id="UP000093000"/>
    </source>
</evidence>
<keyword evidence="1" id="KW-0472">Membrane</keyword>
<keyword evidence="3" id="KW-1185">Reference proteome</keyword>
<evidence type="ECO:0000256" key="1">
    <source>
        <dbReference type="SAM" id="Phobius"/>
    </source>
</evidence>
<gene>
    <name evidence="2" type="ORF">A0J61_01964</name>
</gene>
<accession>A0A1C7NLJ3</accession>
<evidence type="ECO:0000313" key="2">
    <source>
        <dbReference type="EMBL" id="OBZ89977.1"/>
    </source>
</evidence>
<name>A0A1C7NLJ3_9FUNG</name>
<sequence length="73" mass="8260">MSDLSFTRSVEKKLCMQNQTTFVFSNKGSGLPTQTYVKNERLQPESPYIKSGLSLVAFILTTILVNSLLEWTK</sequence>
<dbReference type="EMBL" id="LUGH01000069">
    <property type="protein sequence ID" value="OBZ89977.1"/>
    <property type="molecule type" value="Genomic_DNA"/>
</dbReference>
<comment type="caution">
    <text evidence="2">The sequence shown here is derived from an EMBL/GenBank/DDBJ whole genome shotgun (WGS) entry which is preliminary data.</text>
</comment>
<dbReference type="Proteomes" id="UP000093000">
    <property type="component" value="Unassembled WGS sequence"/>
</dbReference>
<dbReference type="AlphaFoldDB" id="A0A1C7NLJ3"/>